<accession>A0A1D8N5B6</accession>
<evidence type="ECO:0000313" key="2">
    <source>
        <dbReference type="Proteomes" id="UP000182444"/>
    </source>
</evidence>
<dbReference type="VEuPathDB" id="FungiDB:YALI1_A18605g"/>
<dbReference type="AlphaFoldDB" id="A0A1D8N5B6"/>
<evidence type="ECO:0000313" key="1">
    <source>
        <dbReference type="EMBL" id="AOW00817.1"/>
    </source>
</evidence>
<organism evidence="1 2">
    <name type="scientific">Yarrowia lipolytica</name>
    <name type="common">Candida lipolytica</name>
    <dbReference type="NCBI Taxonomy" id="4952"/>
    <lineage>
        <taxon>Eukaryota</taxon>
        <taxon>Fungi</taxon>
        <taxon>Dikarya</taxon>
        <taxon>Ascomycota</taxon>
        <taxon>Saccharomycotina</taxon>
        <taxon>Dipodascomycetes</taxon>
        <taxon>Dipodascales</taxon>
        <taxon>Dipodascales incertae sedis</taxon>
        <taxon>Yarrowia</taxon>
    </lineage>
</organism>
<sequence length="66" mass="7486">MTVRNPTATSQATQKSGFHYKYSTYRTSTSSGSDTDSSIPQDRCSLFDFQIRSYIPRKKADKTARI</sequence>
<reference evidence="1 2" key="1">
    <citation type="journal article" date="2016" name="PLoS ONE">
        <title>Sequence Assembly of Yarrowia lipolytica Strain W29/CLIB89 Shows Transposable Element Diversity.</title>
        <authorList>
            <person name="Magnan C."/>
            <person name="Yu J."/>
            <person name="Chang I."/>
            <person name="Jahn E."/>
            <person name="Kanomata Y."/>
            <person name="Wu J."/>
            <person name="Zeller M."/>
            <person name="Oakes M."/>
            <person name="Baldi P."/>
            <person name="Sandmeyer S."/>
        </authorList>
    </citation>
    <scope>NUCLEOTIDE SEQUENCE [LARGE SCALE GENOMIC DNA]</scope>
    <source>
        <strain evidence="2">CLIB89(W29)</strain>
    </source>
</reference>
<dbReference type="Proteomes" id="UP000182444">
    <property type="component" value="Chromosome 1A"/>
</dbReference>
<dbReference type="GeneID" id="94582524"/>
<dbReference type="EMBL" id="CP017553">
    <property type="protein sequence ID" value="AOW00817.1"/>
    <property type="molecule type" value="Genomic_DNA"/>
</dbReference>
<proteinExistence type="predicted"/>
<name>A0A1D8N5B6_YARLL</name>
<protein>
    <submittedName>
        <fullName evidence="1">Uncharacterized protein</fullName>
    </submittedName>
</protein>
<gene>
    <name evidence="1" type="ORF">YALI1_A18605g</name>
</gene>
<dbReference type="RefSeq" id="XP_068137960.1">
    <property type="nucleotide sequence ID" value="XM_068281859.1"/>
</dbReference>